<comment type="caution">
    <text evidence="2">The sequence shown here is derived from an EMBL/GenBank/DDBJ whole genome shotgun (WGS) entry which is preliminary data.</text>
</comment>
<dbReference type="PANTHER" id="PTHR42912">
    <property type="entry name" value="METHYLTRANSFERASE"/>
    <property type="match status" value="1"/>
</dbReference>
<dbReference type="SUPFAM" id="SSF53335">
    <property type="entry name" value="S-adenosyl-L-methionine-dependent methyltransferases"/>
    <property type="match status" value="1"/>
</dbReference>
<dbReference type="Gene3D" id="3.40.50.150">
    <property type="entry name" value="Vaccinia Virus protein VP39"/>
    <property type="match status" value="1"/>
</dbReference>
<dbReference type="CDD" id="cd02440">
    <property type="entry name" value="AdoMet_MTases"/>
    <property type="match status" value="1"/>
</dbReference>
<feature type="domain" description="Methyltransferase type 11" evidence="1">
    <location>
        <begin position="43"/>
        <end position="132"/>
    </location>
</feature>
<proteinExistence type="predicted"/>
<evidence type="ECO:0000313" key="2">
    <source>
        <dbReference type="EMBL" id="GGM57803.1"/>
    </source>
</evidence>
<name>A0A917U4H4_9ACTN</name>
<dbReference type="GO" id="GO:0008757">
    <property type="term" value="F:S-adenosylmethionine-dependent methyltransferase activity"/>
    <property type="evidence" value="ECO:0007669"/>
    <property type="project" value="InterPro"/>
</dbReference>
<sequence length="251" mass="26600">MNGRPSRSFDRIADRYDDRRGGTERGVVLAADILPWLVPGTVLEVGVGTGVVATALRALGVTVFGADLSAGMLRHARERLGPSVVQADATALPFAAGAVDNVVFVTALHAIGDVYAAVAEAARVVRPGGRVIAVHGIPRRVPDDDDLTAAVAPLGPLRDDRPDSAPTLDGAAAAADLRPAGVSWVASTAFAESPNEFAESIEERLWSYLWNVDDTVWRDVVVPVVARLRALPDPDRPRAYRLSPRLVAYSA</sequence>
<reference evidence="2" key="2">
    <citation type="submission" date="2020-09" db="EMBL/GenBank/DDBJ databases">
        <authorList>
            <person name="Sun Q."/>
            <person name="Ohkuma M."/>
        </authorList>
    </citation>
    <scope>NUCLEOTIDE SEQUENCE</scope>
    <source>
        <strain evidence="2">JCM 19831</strain>
    </source>
</reference>
<dbReference type="Gene3D" id="1.10.8.900">
    <property type="match status" value="1"/>
</dbReference>
<reference evidence="2" key="1">
    <citation type="journal article" date="2014" name="Int. J. Syst. Evol. Microbiol.">
        <title>Complete genome sequence of Corynebacterium casei LMG S-19264T (=DSM 44701T), isolated from a smear-ripened cheese.</title>
        <authorList>
            <consortium name="US DOE Joint Genome Institute (JGI-PGF)"/>
            <person name="Walter F."/>
            <person name="Albersmeier A."/>
            <person name="Kalinowski J."/>
            <person name="Ruckert C."/>
        </authorList>
    </citation>
    <scope>NUCLEOTIDE SEQUENCE</scope>
    <source>
        <strain evidence="2">JCM 19831</strain>
    </source>
</reference>
<keyword evidence="3" id="KW-1185">Reference proteome</keyword>
<evidence type="ECO:0000313" key="3">
    <source>
        <dbReference type="Proteomes" id="UP000642070"/>
    </source>
</evidence>
<dbReference type="Proteomes" id="UP000642070">
    <property type="component" value="Unassembled WGS sequence"/>
</dbReference>
<dbReference type="EMBL" id="BMPI01000040">
    <property type="protein sequence ID" value="GGM57803.1"/>
    <property type="molecule type" value="Genomic_DNA"/>
</dbReference>
<gene>
    <name evidence="2" type="ORF">GCM10007977_069300</name>
</gene>
<dbReference type="AlphaFoldDB" id="A0A917U4H4"/>
<accession>A0A917U4H4</accession>
<dbReference type="RefSeq" id="WP_190254221.1">
    <property type="nucleotide sequence ID" value="NZ_BMPI01000040.1"/>
</dbReference>
<dbReference type="InterPro" id="IPR029063">
    <property type="entry name" value="SAM-dependent_MTases_sf"/>
</dbReference>
<organism evidence="2 3">
    <name type="scientific">Dactylosporangium sucinum</name>
    <dbReference type="NCBI Taxonomy" id="1424081"/>
    <lineage>
        <taxon>Bacteria</taxon>
        <taxon>Bacillati</taxon>
        <taxon>Actinomycetota</taxon>
        <taxon>Actinomycetes</taxon>
        <taxon>Micromonosporales</taxon>
        <taxon>Micromonosporaceae</taxon>
        <taxon>Dactylosporangium</taxon>
    </lineage>
</organism>
<dbReference type="InterPro" id="IPR013216">
    <property type="entry name" value="Methyltransf_11"/>
</dbReference>
<dbReference type="InterPro" id="IPR050508">
    <property type="entry name" value="Methyltransf_Superfamily"/>
</dbReference>
<evidence type="ECO:0000259" key="1">
    <source>
        <dbReference type="Pfam" id="PF08241"/>
    </source>
</evidence>
<dbReference type="Pfam" id="PF08241">
    <property type="entry name" value="Methyltransf_11"/>
    <property type="match status" value="1"/>
</dbReference>
<protein>
    <recommendedName>
        <fullName evidence="1">Methyltransferase type 11 domain-containing protein</fullName>
    </recommendedName>
</protein>